<keyword evidence="1" id="KW-0732">Signal</keyword>
<keyword evidence="3" id="KW-1185">Reference proteome</keyword>
<reference evidence="2 3" key="1">
    <citation type="submission" date="2020-05" db="EMBL/GenBank/DDBJ databases">
        <title>Ceratocystis lukuohia genome.</title>
        <authorList>
            <person name="Harrington T.C."/>
            <person name="Kim K."/>
            <person name="Mayers C.G."/>
        </authorList>
    </citation>
    <scope>NUCLEOTIDE SEQUENCE [LARGE SCALE GENOMIC DNA]</scope>
    <source>
        <strain evidence="2 3">C4212</strain>
    </source>
</reference>
<name>A0ABR4MF32_9PEZI</name>
<dbReference type="EMBL" id="JABSNW010000005">
    <property type="protein sequence ID" value="KAL2886891.1"/>
    <property type="molecule type" value="Genomic_DNA"/>
</dbReference>
<feature type="signal peptide" evidence="1">
    <location>
        <begin position="1"/>
        <end position="22"/>
    </location>
</feature>
<organism evidence="2 3">
    <name type="scientific">Ceratocystis lukuohia</name>
    <dbReference type="NCBI Taxonomy" id="2019550"/>
    <lineage>
        <taxon>Eukaryota</taxon>
        <taxon>Fungi</taxon>
        <taxon>Dikarya</taxon>
        <taxon>Ascomycota</taxon>
        <taxon>Pezizomycotina</taxon>
        <taxon>Sordariomycetes</taxon>
        <taxon>Hypocreomycetidae</taxon>
        <taxon>Microascales</taxon>
        <taxon>Ceratocystidaceae</taxon>
        <taxon>Ceratocystis</taxon>
    </lineage>
</organism>
<dbReference type="Proteomes" id="UP001610728">
    <property type="component" value="Unassembled WGS sequence"/>
</dbReference>
<sequence>MWRPKFVRLLFMAALLSTQVIAGDKKVPRPLDLGLYIPLEAENGWKEIKTSGGFYAKVFVCPDPQYIEVASVQNRIATFKSYEALLSIWEHQSRLPARNLEKIKYDCVLGDDMVIINRALEILGHDISSAETIYGIEISRDSSDHAEIWNLLSTASFAKDAVEMCAEFQDMSNRYLQSFEIGRYYDSDKWVHIKFATKTE</sequence>
<comment type="caution">
    <text evidence="2">The sequence shown here is derived from an EMBL/GenBank/DDBJ whole genome shotgun (WGS) entry which is preliminary data.</text>
</comment>
<gene>
    <name evidence="2" type="ORF">HOO65_050012</name>
</gene>
<proteinExistence type="predicted"/>
<evidence type="ECO:0000313" key="3">
    <source>
        <dbReference type="Proteomes" id="UP001610728"/>
    </source>
</evidence>
<accession>A0ABR4MF32</accession>
<dbReference type="RefSeq" id="XP_070858071.1">
    <property type="nucleotide sequence ID" value="XM_071000759.1"/>
</dbReference>
<evidence type="ECO:0000256" key="1">
    <source>
        <dbReference type="SAM" id="SignalP"/>
    </source>
</evidence>
<evidence type="ECO:0000313" key="2">
    <source>
        <dbReference type="EMBL" id="KAL2886891.1"/>
    </source>
</evidence>
<protein>
    <submittedName>
        <fullName evidence="2">Uncharacterized protein</fullName>
    </submittedName>
</protein>
<dbReference type="GeneID" id="98118624"/>
<feature type="chain" id="PRO_5045517145" evidence="1">
    <location>
        <begin position="23"/>
        <end position="200"/>
    </location>
</feature>